<dbReference type="Gene3D" id="1.10.575.10">
    <property type="entry name" value="P1 Nuclease"/>
    <property type="match status" value="1"/>
</dbReference>
<proteinExistence type="predicted"/>
<gene>
    <name evidence="1" type="ORF">DYBT9623_01401</name>
</gene>
<dbReference type="Proteomes" id="UP000679725">
    <property type="component" value="Unassembled WGS sequence"/>
</dbReference>
<sequence length="342" mass="39734">MVSHCAPKKIFSEEAKFFFIITLILSLVKGQNEALGSDIRWGFWAHKRINRMATFRLPPEMQVFYKKHIEYLTENATNPDKRRYAVVGEAERHFIDLDVYGDSALLILPKFWPAAVARFGEDSLRKHGIVPWQIQQSAYQLTEAFKTKNPGRILKVSADLGHYVADAHVPLHTTRNYNGQLSGQEGIHGFWESRLPELFAGNYDLWIGPAEYCDNIAIEAWKIVRDSHLACDSVFLFEKQLTLRFKKDEKYSYELRNNVLTRSYSREFSEKYHQMLAKQVERRMKASVKMVGDIWYTCWVNAGQPDLREISGFAPGIKEAQEQAEEQKSWLQKLFNVRTESD</sequence>
<dbReference type="InterPro" id="IPR008947">
    <property type="entry name" value="PLipase_C/P1_nuclease_dom_sf"/>
</dbReference>
<evidence type="ECO:0000313" key="2">
    <source>
        <dbReference type="Proteomes" id="UP000679725"/>
    </source>
</evidence>
<evidence type="ECO:0008006" key="3">
    <source>
        <dbReference type="Google" id="ProtNLM"/>
    </source>
</evidence>
<reference evidence="1 2" key="1">
    <citation type="submission" date="2021-04" db="EMBL/GenBank/DDBJ databases">
        <authorList>
            <person name="Rodrigo-Torres L."/>
            <person name="Arahal R. D."/>
            <person name="Lucena T."/>
        </authorList>
    </citation>
    <scope>NUCLEOTIDE SEQUENCE [LARGE SCALE GENOMIC DNA]</scope>
    <source>
        <strain evidence="1 2">CECT 9623</strain>
    </source>
</reference>
<keyword evidence="2" id="KW-1185">Reference proteome</keyword>
<evidence type="ECO:0000313" key="1">
    <source>
        <dbReference type="EMBL" id="CAG5068669.1"/>
    </source>
</evidence>
<dbReference type="CDD" id="cd10981">
    <property type="entry name" value="ZnPC_S1P1"/>
    <property type="match status" value="1"/>
</dbReference>
<protein>
    <recommendedName>
        <fullName evidence="3">S1/P1 Nuclease</fullName>
    </recommendedName>
</protein>
<organism evidence="1 2">
    <name type="scientific">Dyadobacter linearis</name>
    <dbReference type="NCBI Taxonomy" id="2823330"/>
    <lineage>
        <taxon>Bacteria</taxon>
        <taxon>Pseudomonadati</taxon>
        <taxon>Bacteroidota</taxon>
        <taxon>Cytophagia</taxon>
        <taxon>Cytophagales</taxon>
        <taxon>Spirosomataceae</taxon>
        <taxon>Dyadobacter</taxon>
    </lineage>
</organism>
<name>A0ABM8UMT1_9BACT</name>
<accession>A0ABM8UMT1</accession>
<dbReference type="SUPFAM" id="SSF48537">
    <property type="entry name" value="Phospholipase C/P1 nuclease"/>
    <property type="match status" value="1"/>
</dbReference>
<comment type="caution">
    <text evidence="1">The sequence shown here is derived from an EMBL/GenBank/DDBJ whole genome shotgun (WGS) entry which is preliminary data.</text>
</comment>
<dbReference type="EMBL" id="CAJRAU010000002">
    <property type="protein sequence ID" value="CAG5068669.1"/>
    <property type="molecule type" value="Genomic_DNA"/>
</dbReference>